<dbReference type="InterPro" id="IPR016158">
    <property type="entry name" value="Cullin_homology"/>
</dbReference>
<reference evidence="8" key="1">
    <citation type="submission" date="2021-01" db="EMBL/GenBank/DDBJ databases">
        <authorList>
            <person name="Corre E."/>
            <person name="Pelletier E."/>
            <person name="Niang G."/>
            <person name="Scheremetjew M."/>
            <person name="Finn R."/>
            <person name="Kale V."/>
            <person name="Holt S."/>
            <person name="Cochrane G."/>
            <person name="Meng A."/>
            <person name="Brown T."/>
            <person name="Cohen L."/>
        </authorList>
    </citation>
    <scope>NUCLEOTIDE SEQUENCE</scope>
    <source>
        <strain evidence="8">CCMP2877</strain>
    </source>
</reference>
<dbReference type="InterPro" id="IPR045093">
    <property type="entry name" value="Cullin"/>
</dbReference>
<feature type="compositionally biased region" description="Basic and acidic residues" evidence="6">
    <location>
        <begin position="441"/>
        <end position="460"/>
    </location>
</feature>
<dbReference type="InterPro" id="IPR036390">
    <property type="entry name" value="WH_DNA-bd_sf"/>
</dbReference>
<evidence type="ECO:0000256" key="6">
    <source>
        <dbReference type="SAM" id="MobiDB-lite"/>
    </source>
</evidence>
<evidence type="ECO:0000256" key="3">
    <source>
        <dbReference type="ARBA" id="ARBA00022843"/>
    </source>
</evidence>
<gene>
    <name evidence="8" type="ORF">PPAR1163_LOCUS24706</name>
</gene>
<name>A0A7S1UF55_9STRA</name>
<sequence>MSEFLGGAEDGPDLDERLERSRQLADFAERVRKGDLDDAPDNVDAGWEVIRRLGIDVVVEMLMDRDGRAVPFGHRDNMNLHLIAYEMAQGFDRQGHAGARRLYEGFATVLNDFLDDQLAEARSAAYDLSALGEYVYRWWDRYRTLVMWLYKVLGHLDSGYVEKERLESLTTVALRKFHRKIYSAEMGEKVTRMLIDQLNLERDGGDVDGHFLTKCIELFVDMGAALNQKSIKSIRSLRATVDDLGEYERNFQRPFLAASAQYWRLQAQIWLDACDAPAFLRHAERAILEERSRARRYLHSSSEILLLDVVRRELLFRCGEAVLNDAGSGSRVLLARGDLTSLRRAYHLFREVEPCLALLARHVQEWVTEAGMSVLRRSGAESAAEKGDDGGFVRELLELHASHMELLHSTFEDDPALERSVKLAYTQVVNADAGSILAAEKSNDRGGAEEKSDAKAEEKSGGIGGGGRLAPYSGRTTKTSSGRVKNKGPKQSTNEVLVRYLDRVLRGLERGLGEAAVERSLENIMGIFTYLTDKDFFLEVHRNLLCKRLLGLRSGASATVAGSRRGISEEVERERAVIAAMKLHMGTSFTSKVEGMVNDYLIGQSLQAEYRECVAEEGPADGGDAGEIKTAAGDTGPAYDFEVQMLTTGFWPSQEQLEPRLPAHIARRLAHFEGWYAGKHNHRVLKWIHALGEVEVKAFFPPRGSKGPPRTYTMTMSPFQALVLQHFDADPGQTFAVSALRDALGLDDHVVSRVLHGLCCRPKTRLLKKTGAANAVALGDEVCVNLGFSSKQVRFRVLQPALQRAAAQKVVKADRSHAIDATLVRTMKARKLLAHNELVQECLRQLTHFSPEARAIKLRIESLIERDYLERDPDDSKKYRYVP</sequence>
<keyword evidence="3" id="KW-0832">Ubl conjugation</keyword>
<dbReference type="SMART" id="SM00182">
    <property type="entry name" value="CULLIN"/>
    <property type="match status" value="1"/>
</dbReference>
<protein>
    <recommendedName>
        <fullName evidence="7">Cullin family profile domain-containing protein</fullName>
    </recommendedName>
</protein>
<dbReference type="PROSITE" id="PS50069">
    <property type="entry name" value="CULLIN_2"/>
    <property type="match status" value="1"/>
</dbReference>
<feature type="region of interest" description="Disordered" evidence="6">
    <location>
        <begin position="440"/>
        <end position="491"/>
    </location>
</feature>
<dbReference type="GO" id="GO:0031625">
    <property type="term" value="F:ubiquitin protein ligase binding"/>
    <property type="evidence" value="ECO:0007669"/>
    <property type="project" value="InterPro"/>
</dbReference>
<evidence type="ECO:0000259" key="7">
    <source>
        <dbReference type="PROSITE" id="PS50069"/>
    </source>
</evidence>
<dbReference type="Gene3D" id="3.30.230.130">
    <property type="entry name" value="Cullin, Chain C, Domain 2"/>
    <property type="match status" value="1"/>
</dbReference>
<dbReference type="SUPFAM" id="SSF75632">
    <property type="entry name" value="Cullin homology domain"/>
    <property type="match status" value="1"/>
</dbReference>
<dbReference type="SMART" id="SM00884">
    <property type="entry name" value="Cullin_Nedd8"/>
    <property type="match status" value="1"/>
</dbReference>
<dbReference type="Gene3D" id="1.10.10.10">
    <property type="entry name" value="Winged helix-like DNA-binding domain superfamily/Winged helix DNA-binding domain"/>
    <property type="match status" value="1"/>
</dbReference>
<dbReference type="SUPFAM" id="SSF46785">
    <property type="entry name" value="Winged helix' DNA-binding domain"/>
    <property type="match status" value="1"/>
</dbReference>
<dbReference type="InterPro" id="IPR019559">
    <property type="entry name" value="Cullin_neddylation_domain"/>
</dbReference>
<accession>A0A7S1UF55</accession>
<dbReference type="AlphaFoldDB" id="A0A7S1UF55"/>
<dbReference type="Pfam" id="PF10557">
    <property type="entry name" value="Cullin_Nedd8"/>
    <property type="match status" value="1"/>
</dbReference>
<evidence type="ECO:0000256" key="4">
    <source>
        <dbReference type="PROSITE-ProRule" id="PRU00330"/>
    </source>
</evidence>
<evidence type="ECO:0000313" key="8">
    <source>
        <dbReference type="EMBL" id="CAD9266281.1"/>
    </source>
</evidence>
<dbReference type="InterPro" id="IPR036388">
    <property type="entry name" value="WH-like_DNA-bd_sf"/>
</dbReference>
<dbReference type="Pfam" id="PF26557">
    <property type="entry name" value="Cullin_AB"/>
    <property type="match status" value="1"/>
</dbReference>
<organism evidence="8">
    <name type="scientific">Phaeomonas parva</name>
    <dbReference type="NCBI Taxonomy" id="124430"/>
    <lineage>
        <taxon>Eukaryota</taxon>
        <taxon>Sar</taxon>
        <taxon>Stramenopiles</taxon>
        <taxon>Ochrophyta</taxon>
        <taxon>Pinguiophyceae</taxon>
        <taxon>Pinguiochrysidales</taxon>
        <taxon>Pinguiochrysidaceae</taxon>
        <taxon>Phaeomonas</taxon>
    </lineage>
</organism>
<dbReference type="Pfam" id="PF00888">
    <property type="entry name" value="Cullin"/>
    <property type="match status" value="1"/>
</dbReference>
<dbReference type="InterPro" id="IPR001373">
    <property type="entry name" value="Cullin_N"/>
</dbReference>
<dbReference type="Gene3D" id="1.20.1310.10">
    <property type="entry name" value="Cullin Repeats"/>
    <property type="match status" value="4"/>
</dbReference>
<dbReference type="GO" id="GO:0006511">
    <property type="term" value="P:ubiquitin-dependent protein catabolic process"/>
    <property type="evidence" value="ECO:0007669"/>
    <property type="project" value="InterPro"/>
</dbReference>
<dbReference type="EMBL" id="HBGJ01039217">
    <property type="protein sequence ID" value="CAD9266281.1"/>
    <property type="molecule type" value="Transcribed_RNA"/>
</dbReference>
<keyword evidence="2" id="KW-1017">Isopeptide bond</keyword>
<dbReference type="InterPro" id="IPR016159">
    <property type="entry name" value="Cullin_repeat-like_dom_sf"/>
</dbReference>
<dbReference type="SUPFAM" id="SSF74788">
    <property type="entry name" value="Cullin repeat-like"/>
    <property type="match status" value="1"/>
</dbReference>
<evidence type="ECO:0000256" key="5">
    <source>
        <dbReference type="RuleBase" id="RU003829"/>
    </source>
</evidence>
<dbReference type="InterPro" id="IPR059120">
    <property type="entry name" value="Cullin-like_AB"/>
</dbReference>
<evidence type="ECO:0000256" key="1">
    <source>
        <dbReference type="ARBA" id="ARBA00006019"/>
    </source>
</evidence>
<dbReference type="PANTHER" id="PTHR11932">
    <property type="entry name" value="CULLIN"/>
    <property type="match status" value="1"/>
</dbReference>
<dbReference type="InterPro" id="IPR036317">
    <property type="entry name" value="Cullin_homology_sf"/>
</dbReference>
<comment type="similarity">
    <text evidence="1 4 5">Belongs to the cullin family.</text>
</comment>
<feature type="compositionally biased region" description="Polar residues" evidence="6">
    <location>
        <begin position="474"/>
        <end position="491"/>
    </location>
</feature>
<dbReference type="FunFam" id="1.10.10.10:FF:000014">
    <property type="entry name" value="Cullin 1"/>
    <property type="match status" value="1"/>
</dbReference>
<proteinExistence type="inferred from homology"/>
<feature type="domain" description="Cullin family profile" evidence="7">
    <location>
        <begin position="492"/>
        <end position="759"/>
    </location>
</feature>
<evidence type="ECO:0000256" key="2">
    <source>
        <dbReference type="ARBA" id="ARBA00022499"/>
    </source>
</evidence>